<dbReference type="GO" id="GO:0008270">
    <property type="term" value="F:zinc ion binding"/>
    <property type="evidence" value="ECO:0007669"/>
    <property type="project" value="InterPro"/>
</dbReference>
<keyword evidence="21" id="KW-1185">Reference proteome</keyword>
<dbReference type="HOGENOM" id="CLU_026673_3_3_1"/>
<dbReference type="InterPro" id="IPR037397">
    <property type="entry name" value="RTN4IP1"/>
</dbReference>
<evidence type="ECO:0000256" key="10">
    <source>
        <dbReference type="ARBA" id="ARBA00023002"/>
    </source>
</evidence>
<comment type="similarity">
    <text evidence="4">Belongs to the zinc-containing alcohol dehydrogenase family. Quinone oxidoreductase subfamily.</text>
</comment>
<dbReference type="GO" id="GO:0000166">
    <property type="term" value="F:nucleotide binding"/>
    <property type="evidence" value="ECO:0007669"/>
    <property type="project" value="UniProtKB-KW"/>
</dbReference>
<accession>E0VXV7</accession>
<dbReference type="OrthoDB" id="48317at2759"/>
<comment type="catalytic activity">
    <reaction evidence="16">
        <text>a 3-demethylubiquinone + NADPH + 2 H(+) = a 3-demethylubiquinol + NADP(+)</text>
        <dbReference type="Rhea" id="RHEA:83239"/>
        <dbReference type="Rhea" id="RHEA-COMP:10914"/>
        <dbReference type="Rhea" id="RHEA-COMP:19654"/>
        <dbReference type="ChEBI" id="CHEBI:15378"/>
        <dbReference type="ChEBI" id="CHEBI:57783"/>
        <dbReference type="ChEBI" id="CHEBI:58349"/>
        <dbReference type="ChEBI" id="CHEBI:84422"/>
        <dbReference type="ChEBI" id="CHEBI:231825"/>
    </reaction>
</comment>
<dbReference type="Pfam" id="PF13602">
    <property type="entry name" value="ADH_zinc_N_2"/>
    <property type="match status" value="1"/>
</dbReference>
<dbReference type="FunFam" id="3.90.180.10:FF:000009">
    <property type="entry name" value="Reticulon-4-interacting protein 1, mitochondrial"/>
    <property type="match status" value="1"/>
</dbReference>
<evidence type="ECO:0000256" key="6">
    <source>
        <dbReference type="ARBA" id="ARBA00022787"/>
    </source>
</evidence>
<dbReference type="InterPro" id="IPR050700">
    <property type="entry name" value="YIM1/Zinc_Alcohol_DH_Fams"/>
</dbReference>
<dbReference type="CDD" id="cd08248">
    <property type="entry name" value="RTN4I1"/>
    <property type="match status" value="1"/>
</dbReference>
<dbReference type="InterPro" id="IPR011032">
    <property type="entry name" value="GroES-like_sf"/>
</dbReference>
<reference evidence="19" key="2">
    <citation type="submission" date="2007-04" db="EMBL/GenBank/DDBJ databases">
        <title>The genome of the human body louse.</title>
        <authorList>
            <consortium name="The Human Body Louse Genome Consortium"/>
            <person name="Kirkness E."/>
            <person name="Walenz B."/>
            <person name="Hass B."/>
            <person name="Bruggner R."/>
            <person name="Strausberg R."/>
        </authorList>
    </citation>
    <scope>NUCLEOTIDE SEQUENCE</scope>
    <source>
        <strain evidence="19">USDA</strain>
    </source>
</reference>
<dbReference type="eggNOG" id="KOG1198">
    <property type="taxonomic scope" value="Eukaryota"/>
</dbReference>
<dbReference type="SUPFAM" id="SSF50129">
    <property type="entry name" value="GroES-like"/>
    <property type="match status" value="1"/>
</dbReference>
<dbReference type="PANTHER" id="PTHR11695:SF294">
    <property type="entry name" value="RETICULON-4-INTERACTING PROTEIN 1, MITOCHONDRIAL"/>
    <property type="match status" value="1"/>
</dbReference>
<feature type="domain" description="Enoyl reductase (ER)" evidence="18">
    <location>
        <begin position="10"/>
        <end position="355"/>
    </location>
</feature>
<dbReference type="GO" id="GO:0005759">
    <property type="term" value="C:mitochondrial matrix"/>
    <property type="evidence" value="ECO:0007669"/>
    <property type="project" value="UniProtKB-SubCell"/>
</dbReference>
<dbReference type="PANTHER" id="PTHR11695">
    <property type="entry name" value="ALCOHOL DEHYDROGENASE RELATED"/>
    <property type="match status" value="1"/>
</dbReference>
<dbReference type="GO" id="GO:0016491">
    <property type="term" value="F:oxidoreductase activity"/>
    <property type="evidence" value="ECO:0007669"/>
    <property type="project" value="UniProtKB-KW"/>
</dbReference>
<evidence type="ECO:0000256" key="3">
    <source>
        <dbReference type="ARBA" id="ARBA00004749"/>
    </source>
</evidence>
<comment type="catalytic activity">
    <reaction evidence="13">
        <text>3-demethylubiquinone-10 + NADPH + 2 H(+) = 3-demethylubiquinol-10 + NADP(+)</text>
        <dbReference type="Rhea" id="RHEA:83247"/>
        <dbReference type="ChEBI" id="CHEBI:15378"/>
        <dbReference type="ChEBI" id="CHEBI:57783"/>
        <dbReference type="ChEBI" id="CHEBI:58349"/>
        <dbReference type="ChEBI" id="CHEBI:64182"/>
        <dbReference type="ChEBI" id="CHEBI:231824"/>
    </reaction>
</comment>
<evidence type="ECO:0000256" key="17">
    <source>
        <dbReference type="ARBA" id="ARBA00071154"/>
    </source>
</evidence>
<sequence length="360" mass="39335">MKSWQVHSYGGLEELQLTNSRIPVIRNPNDVIVQVSAASVNPIDVAMMSGYGSVLLNFMRQAKSCSLEETLEFPLTLGRDFSGIVIQKGHDVKDEFSIGDEVWGVVPVQEQGCHAEQVLVSKNCIKKKPNNISATEAASIPYSAVTAWSALKITGGSALFPIAGKNVLILGASGGVGTVAVQMVSSWGGYVVATCSEDAIPLVESLGANEIINYKEKDSFEKIQKHKYDIILDCAGIGQNNAAFYVKCLKDYKFSKYITLKSPMLQNIDEYGMIGGMMKNAADLILVNFNTGVLPKTSSVRWGFFIPLETALLEITEDVNNGKIKPNIQKTYNFSDLPEAYKHVQNGHLRGKVVVDFTKK</sequence>
<keyword evidence="10 19" id="KW-0560">Oxidoreductase</keyword>
<evidence type="ECO:0000256" key="13">
    <source>
        <dbReference type="ARBA" id="ARBA00050485"/>
    </source>
</evidence>
<evidence type="ECO:0000256" key="9">
    <source>
        <dbReference type="ARBA" id="ARBA00022946"/>
    </source>
</evidence>
<dbReference type="KEGG" id="phu:Phum_PHUM505180"/>
<dbReference type="SUPFAM" id="SSF51735">
    <property type="entry name" value="NAD(P)-binding Rossmann-fold domains"/>
    <property type="match status" value="1"/>
</dbReference>
<dbReference type="InterPro" id="IPR020843">
    <property type="entry name" value="ER"/>
</dbReference>
<reference evidence="20" key="3">
    <citation type="submission" date="2021-02" db="UniProtKB">
        <authorList>
            <consortium name="EnsemblMetazoa"/>
        </authorList>
    </citation>
    <scope>IDENTIFICATION</scope>
    <source>
        <strain evidence="20">USDA</strain>
    </source>
</reference>
<comment type="subcellular location">
    <subcellularLocation>
        <location evidence="2">Mitochondrion matrix</location>
    </subcellularLocation>
    <subcellularLocation>
        <location evidence="1">Mitochondrion outer membrane</location>
    </subcellularLocation>
</comment>
<dbReference type="AlphaFoldDB" id="E0VXV7"/>
<evidence type="ECO:0000256" key="16">
    <source>
        <dbReference type="ARBA" id="ARBA00051220"/>
    </source>
</evidence>
<name>E0VXV7_PEDHC</name>
<comment type="catalytic activity">
    <reaction evidence="15">
        <text>3-demethylubiquinone-10 + NADH + 2 H(+) = 3-demethylubiquinol-10 + NAD(+)</text>
        <dbReference type="Rhea" id="RHEA:83243"/>
        <dbReference type="ChEBI" id="CHEBI:15378"/>
        <dbReference type="ChEBI" id="CHEBI:57540"/>
        <dbReference type="ChEBI" id="CHEBI:57945"/>
        <dbReference type="ChEBI" id="CHEBI:64182"/>
        <dbReference type="ChEBI" id="CHEBI:231824"/>
    </reaction>
</comment>
<dbReference type="GeneID" id="8232933"/>
<proteinExistence type="inferred from homology"/>
<dbReference type="GO" id="GO:0005741">
    <property type="term" value="C:mitochondrial outer membrane"/>
    <property type="evidence" value="ECO:0007669"/>
    <property type="project" value="UniProtKB-SubCell"/>
</dbReference>
<keyword evidence="6" id="KW-1000">Mitochondrion outer membrane</keyword>
<evidence type="ECO:0000259" key="18">
    <source>
        <dbReference type="SMART" id="SM00829"/>
    </source>
</evidence>
<evidence type="ECO:0000256" key="12">
    <source>
        <dbReference type="ARBA" id="ARBA00023136"/>
    </source>
</evidence>
<dbReference type="Pfam" id="PF08240">
    <property type="entry name" value="ADH_N"/>
    <property type="match status" value="1"/>
</dbReference>
<dbReference type="Gene3D" id="3.90.180.10">
    <property type="entry name" value="Medium-chain alcohol dehydrogenases, catalytic domain"/>
    <property type="match status" value="1"/>
</dbReference>
<dbReference type="InterPro" id="IPR013154">
    <property type="entry name" value="ADH-like_N"/>
</dbReference>
<dbReference type="Proteomes" id="UP000009046">
    <property type="component" value="Unassembled WGS sequence"/>
</dbReference>
<evidence type="ECO:0000313" key="19">
    <source>
        <dbReference type="EMBL" id="EEB18213.1"/>
    </source>
</evidence>
<comment type="catalytic activity">
    <reaction evidence="14">
        <text>a 3-demethylubiquinone + NADH + 2 H(+) = a 3-demethylubiquinol + NAD(+)</text>
        <dbReference type="Rhea" id="RHEA:83235"/>
        <dbReference type="Rhea" id="RHEA-COMP:10914"/>
        <dbReference type="Rhea" id="RHEA-COMP:19654"/>
        <dbReference type="ChEBI" id="CHEBI:15378"/>
        <dbReference type="ChEBI" id="CHEBI:57540"/>
        <dbReference type="ChEBI" id="CHEBI:57945"/>
        <dbReference type="ChEBI" id="CHEBI:84422"/>
        <dbReference type="ChEBI" id="CHEBI:231825"/>
    </reaction>
</comment>
<evidence type="ECO:0000313" key="21">
    <source>
        <dbReference type="Proteomes" id="UP000009046"/>
    </source>
</evidence>
<keyword evidence="7" id="KW-0521">NADP</keyword>
<evidence type="ECO:0000256" key="14">
    <source>
        <dbReference type="ARBA" id="ARBA00050566"/>
    </source>
</evidence>
<comment type="pathway">
    <text evidence="3">Cofactor biosynthesis; ubiquinone biosynthesis.</text>
</comment>
<dbReference type="GO" id="GO:0007399">
    <property type="term" value="P:nervous system development"/>
    <property type="evidence" value="ECO:0007669"/>
    <property type="project" value="UniProtKB-KW"/>
</dbReference>
<keyword evidence="11" id="KW-0496">Mitochondrion</keyword>
<dbReference type="EMBL" id="DS235841">
    <property type="protein sequence ID" value="EEB18213.1"/>
    <property type="molecule type" value="Genomic_DNA"/>
</dbReference>
<dbReference type="InterPro" id="IPR002364">
    <property type="entry name" value="Quin_OxRdtase/zeta-crystal_CS"/>
</dbReference>
<dbReference type="STRING" id="121224.E0VXV7"/>
<dbReference type="VEuPathDB" id="VectorBase:PHUM505180"/>
<keyword evidence="12" id="KW-0472">Membrane</keyword>
<reference evidence="19" key="1">
    <citation type="submission" date="2007-04" db="EMBL/GenBank/DDBJ databases">
        <title>Annotation of Pediculus humanus corporis strain USDA.</title>
        <authorList>
            <person name="Kirkness E."/>
            <person name="Hannick L."/>
            <person name="Hass B."/>
            <person name="Bruggner R."/>
            <person name="Lawson D."/>
            <person name="Bidwell S."/>
            <person name="Joardar V."/>
            <person name="Caler E."/>
            <person name="Walenz B."/>
            <person name="Inman J."/>
            <person name="Schobel S."/>
            <person name="Galinsky K."/>
            <person name="Amedeo P."/>
            <person name="Strausberg R."/>
        </authorList>
    </citation>
    <scope>NUCLEOTIDE SEQUENCE</scope>
    <source>
        <strain evidence="19">USDA</strain>
    </source>
</reference>
<keyword evidence="5" id="KW-0547">Nucleotide-binding</keyword>
<dbReference type="InParanoid" id="E0VXV7"/>
<evidence type="ECO:0000256" key="11">
    <source>
        <dbReference type="ARBA" id="ARBA00023128"/>
    </source>
</evidence>
<dbReference type="EnsemblMetazoa" id="PHUM505180-RA">
    <property type="protein sequence ID" value="PHUM505180-PA"/>
    <property type="gene ID" value="PHUM505180"/>
</dbReference>
<evidence type="ECO:0000256" key="2">
    <source>
        <dbReference type="ARBA" id="ARBA00004305"/>
    </source>
</evidence>
<evidence type="ECO:0000256" key="7">
    <source>
        <dbReference type="ARBA" id="ARBA00022857"/>
    </source>
</evidence>
<evidence type="ECO:0000256" key="15">
    <source>
        <dbReference type="ARBA" id="ARBA00051102"/>
    </source>
</evidence>
<dbReference type="CTD" id="8232933"/>
<dbReference type="EMBL" id="AAZO01006141">
    <property type="status" value="NOT_ANNOTATED_CDS"/>
    <property type="molecule type" value="Genomic_DNA"/>
</dbReference>
<organism>
    <name type="scientific">Pediculus humanus subsp. corporis</name>
    <name type="common">Body louse</name>
    <dbReference type="NCBI Taxonomy" id="121224"/>
    <lineage>
        <taxon>Eukaryota</taxon>
        <taxon>Metazoa</taxon>
        <taxon>Ecdysozoa</taxon>
        <taxon>Arthropoda</taxon>
        <taxon>Hexapoda</taxon>
        <taxon>Insecta</taxon>
        <taxon>Pterygota</taxon>
        <taxon>Neoptera</taxon>
        <taxon>Paraneoptera</taxon>
        <taxon>Psocodea</taxon>
        <taxon>Troctomorpha</taxon>
        <taxon>Phthiraptera</taxon>
        <taxon>Anoplura</taxon>
        <taxon>Pediculidae</taxon>
        <taxon>Pediculus</taxon>
    </lineage>
</organism>
<dbReference type="PROSITE" id="PS01162">
    <property type="entry name" value="QOR_ZETA_CRYSTAL"/>
    <property type="match status" value="1"/>
</dbReference>
<protein>
    <recommendedName>
        <fullName evidence="17">NAD(P)H oxidoreductase RTN4IP1, mitochondrial</fullName>
    </recommendedName>
</protein>
<evidence type="ECO:0000256" key="5">
    <source>
        <dbReference type="ARBA" id="ARBA00022741"/>
    </source>
</evidence>
<dbReference type="FunCoup" id="E0VXV7">
    <property type="interactions" value="867"/>
</dbReference>
<evidence type="ECO:0000313" key="20">
    <source>
        <dbReference type="EnsemblMetazoa" id="PHUM505180-PA"/>
    </source>
</evidence>
<evidence type="ECO:0000256" key="4">
    <source>
        <dbReference type="ARBA" id="ARBA00010371"/>
    </source>
</evidence>
<dbReference type="RefSeq" id="XP_002430951.1">
    <property type="nucleotide sequence ID" value="XM_002430906.1"/>
</dbReference>
<dbReference type="SMART" id="SM00829">
    <property type="entry name" value="PKS_ER"/>
    <property type="match status" value="1"/>
</dbReference>
<keyword evidence="8" id="KW-0524">Neurogenesis</keyword>
<evidence type="ECO:0000256" key="1">
    <source>
        <dbReference type="ARBA" id="ARBA00004294"/>
    </source>
</evidence>
<dbReference type="Gene3D" id="3.40.50.720">
    <property type="entry name" value="NAD(P)-binding Rossmann-like Domain"/>
    <property type="match status" value="1"/>
</dbReference>
<evidence type="ECO:0000256" key="8">
    <source>
        <dbReference type="ARBA" id="ARBA00022902"/>
    </source>
</evidence>
<dbReference type="InterPro" id="IPR036291">
    <property type="entry name" value="NAD(P)-bd_dom_sf"/>
</dbReference>
<gene>
    <name evidence="20" type="primary">8232933</name>
    <name evidence="19" type="ORF">Phum_PHUM505180</name>
</gene>
<keyword evidence="9" id="KW-0809">Transit peptide</keyword>
<dbReference type="OMA" id="PVVPGWD"/>
<dbReference type="FunFam" id="3.40.50.720:FF:000147">
    <property type="entry name" value="Reticulon-4-interacting protein 1 homolog, mitochondrial"/>
    <property type="match status" value="1"/>
</dbReference>